<name>A0A9X1HKJ3_9BACT</name>
<dbReference type="InterPro" id="IPR045509">
    <property type="entry name" value="HD_assoc_2"/>
</dbReference>
<evidence type="ECO:0000313" key="3">
    <source>
        <dbReference type="Proteomes" id="UP001139409"/>
    </source>
</evidence>
<dbReference type="EMBL" id="JAIXNE010000001">
    <property type="protein sequence ID" value="MCA6073873.1"/>
    <property type="molecule type" value="Genomic_DNA"/>
</dbReference>
<dbReference type="SUPFAM" id="SSF109604">
    <property type="entry name" value="HD-domain/PDEase-like"/>
    <property type="match status" value="1"/>
</dbReference>
<dbReference type="Pfam" id="PF01966">
    <property type="entry name" value="HD"/>
    <property type="match status" value="1"/>
</dbReference>
<gene>
    <name evidence="2" type="ORF">LDX50_03285</name>
</gene>
<dbReference type="SMART" id="SM00471">
    <property type="entry name" value="HDc"/>
    <property type="match status" value="1"/>
</dbReference>
<organism evidence="2 3">
    <name type="scientific">Fulvivirga sedimenti</name>
    <dbReference type="NCBI Taxonomy" id="2879465"/>
    <lineage>
        <taxon>Bacteria</taxon>
        <taxon>Pseudomonadati</taxon>
        <taxon>Bacteroidota</taxon>
        <taxon>Cytophagia</taxon>
        <taxon>Cytophagales</taxon>
        <taxon>Fulvivirgaceae</taxon>
        <taxon>Fulvivirga</taxon>
    </lineage>
</organism>
<dbReference type="InterPro" id="IPR003607">
    <property type="entry name" value="HD/PDEase_dom"/>
</dbReference>
<sequence>MNKKKIFNDPVYGFVQIKSDLIFDIIEHPVFQRLRRIKQLGLTDLVYPGALHTRFHHAIGAMHLMSMALESLRSKGIEISDDEFEACQVAILLHDIGHGPFSHALEFSLLKGVSHESISFQFMKMLNREFDNRLDLALRIFQNTYSRRFFHQLVSSQLDMDRLDYLKRDSFFTGVSEGAIGLERIISMLHVVDDQVVVEEKGIYSIENFLNARRLMYWQVYLHKTSVSAEKMLINLITRAKELVENGTDLPASPALGRFLKYRYQITDFQQDQELLQTYGKLDDSDIWGAIKYWQDNPDKILSMLSRMLLERRLFGIQLTNDPISKEELKQLRHRIAEKYGLYRSESRYLMSHGDVTNKAYIAEGQKINILTKKGKVLDIAEAADLPNITAMSKIVKKYYLCSPKNVSL</sequence>
<dbReference type="GO" id="GO:0008832">
    <property type="term" value="F:dGTPase activity"/>
    <property type="evidence" value="ECO:0007669"/>
    <property type="project" value="TreeGrafter"/>
</dbReference>
<dbReference type="CDD" id="cd00077">
    <property type="entry name" value="HDc"/>
    <property type="match status" value="1"/>
</dbReference>
<dbReference type="Gene3D" id="1.10.3210.10">
    <property type="entry name" value="Hypothetical protein af1432"/>
    <property type="match status" value="1"/>
</dbReference>
<dbReference type="InterPro" id="IPR050135">
    <property type="entry name" value="dGTPase-like"/>
</dbReference>
<comment type="caution">
    <text evidence="2">The sequence shown here is derived from an EMBL/GenBank/DDBJ whole genome shotgun (WGS) entry which is preliminary data.</text>
</comment>
<reference evidence="2" key="1">
    <citation type="submission" date="2021-09" db="EMBL/GenBank/DDBJ databases">
        <title>Fulvivirga sp. isolated from coastal sediment.</title>
        <authorList>
            <person name="Yu H."/>
        </authorList>
    </citation>
    <scope>NUCLEOTIDE SEQUENCE</scope>
    <source>
        <strain evidence="2">1062</strain>
    </source>
</reference>
<evidence type="ECO:0000313" key="2">
    <source>
        <dbReference type="EMBL" id="MCA6073873.1"/>
    </source>
</evidence>
<dbReference type="Pfam" id="PF19276">
    <property type="entry name" value="HD_assoc_2"/>
    <property type="match status" value="1"/>
</dbReference>
<dbReference type="AlphaFoldDB" id="A0A9X1HKJ3"/>
<evidence type="ECO:0000259" key="1">
    <source>
        <dbReference type="SMART" id="SM00471"/>
    </source>
</evidence>
<dbReference type="GO" id="GO:0006203">
    <property type="term" value="P:dGTP catabolic process"/>
    <property type="evidence" value="ECO:0007669"/>
    <property type="project" value="TreeGrafter"/>
</dbReference>
<dbReference type="PANTHER" id="PTHR11373:SF4">
    <property type="entry name" value="DEOXYNUCLEOSIDE TRIPHOSPHATE TRIPHOSPHOHYDROLASE SAMHD1"/>
    <property type="match status" value="1"/>
</dbReference>
<accession>A0A9X1HKJ3</accession>
<feature type="domain" description="HD/PDEase" evidence="1">
    <location>
        <begin position="50"/>
        <end position="175"/>
    </location>
</feature>
<dbReference type="Proteomes" id="UP001139409">
    <property type="component" value="Unassembled WGS sequence"/>
</dbReference>
<dbReference type="PANTHER" id="PTHR11373">
    <property type="entry name" value="DEOXYNUCLEOSIDE TRIPHOSPHATE TRIPHOSPHOHYDROLASE"/>
    <property type="match status" value="1"/>
</dbReference>
<proteinExistence type="predicted"/>
<dbReference type="InterPro" id="IPR006674">
    <property type="entry name" value="HD_domain"/>
</dbReference>
<keyword evidence="3" id="KW-1185">Reference proteome</keyword>
<dbReference type="RefSeq" id="WP_225696983.1">
    <property type="nucleotide sequence ID" value="NZ_JAIXNE010000001.1"/>
</dbReference>
<protein>
    <submittedName>
        <fullName evidence="2">HD domain-containing protein</fullName>
    </submittedName>
</protein>